<evidence type="ECO:0000256" key="2">
    <source>
        <dbReference type="ARBA" id="ARBA00023125"/>
    </source>
</evidence>
<dbReference type="PANTHER" id="PTHR33154">
    <property type="entry name" value="TRANSCRIPTIONAL REGULATOR, ARSR FAMILY"/>
    <property type="match status" value="1"/>
</dbReference>
<keyword evidence="3" id="KW-0804">Transcription</keyword>
<comment type="caution">
    <text evidence="5">The sequence shown here is derived from an EMBL/GenBank/DDBJ whole genome shotgun (WGS) entry which is preliminary data.</text>
</comment>
<gene>
    <name evidence="5" type="ORF">S01H4_28665</name>
</gene>
<dbReference type="SUPFAM" id="SSF46785">
    <property type="entry name" value="Winged helix' DNA-binding domain"/>
    <property type="match status" value="1"/>
</dbReference>
<dbReference type="InterPro" id="IPR036388">
    <property type="entry name" value="WH-like_DNA-bd_sf"/>
</dbReference>
<keyword evidence="1" id="KW-0805">Transcription regulation</keyword>
<dbReference type="Pfam" id="PF01022">
    <property type="entry name" value="HTH_5"/>
    <property type="match status" value="1"/>
</dbReference>
<sequence length="165" mass="18502">IDGTLMEHLIKALKAAGEPTRLRILAALSQYELTVTELVSLLGQSQPRVSRHLKLLLEARLVSRFQEGSWVFQRLNESNLTAQITAMIDLSDPTLKQDSERLGRIKVENARRATDYFAANAGDWDQVRTMVGSDENIETAMRKTIANRVFDNMIDMGTGTGRIVE</sequence>
<dbReference type="PANTHER" id="PTHR33154:SF18">
    <property type="entry name" value="ARSENICAL RESISTANCE OPERON REPRESSOR"/>
    <property type="match status" value="1"/>
</dbReference>
<feature type="non-terminal residue" evidence="5">
    <location>
        <position position="1"/>
    </location>
</feature>
<keyword evidence="2" id="KW-0238">DNA-binding</keyword>
<accession>X1CT82</accession>
<dbReference type="CDD" id="cd00090">
    <property type="entry name" value="HTH_ARSR"/>
    <property type="match status" value="1"/>
</dbReference>
<dbReference type="AlphaFoldDB" id="X1CT82"/>
<dbReference type="SMART" id="SM00418">
    <property type="entry name" value="HTH_ARSR"/>
    <property type="match status" value="1"/>
</dbReference>
<name>X1CT82_9ZZZZ</name>
<evidence type="ECO:0000256" key="3">
    <source>
        <dbReference type="ARBA" id="ARBA00023163"/>
    </source>
</evidence>
<dbReference type="InterPro" id="IPR051081">
    <property type="entry name" value="HTH_MetalResp_TranReg"/>
</dbReference>
<dbReference type="InterPro" id="IPR011991">
    <property type="entry name" value="ArsR-like_HTH"/>
</dbReference>
<dbReference type="Gene3D" id="1.10.10.10">
    <property type="entry name" value="Winged helix-like DNA-binding domain superfamily/Winged helix DNA-binding domain"/>
    <property type="match status" value="1"/>
</dbReference>
<evidence type="ECO:0000313" key="5">
    <source>
        <dbReference type="EMBL" id="GAG87436.1"/>
    </source>
</evidence>
<dbReference type="PROSITE" id="PS50987">
    <property type="entry name" value="HTH_ARSR_2"/>
    <property type="match status" value="1"/>
</dbReference>
<proteinExistence type="predicted"/>
<feature type="non-terminal residue" evidence="5">
    <location>
        <position position="165"/>
    </location>
</feature>
<dbReference type="InterPro" id="IPR036390">
    <property type="entry name" value="WH_DNA-bd_sf"/>
</dbReference>
<dbReference type="GO" id="GO:0003677">
    <property type="term" value="F:DNA binding"/>
    <property type="evidence" value="ECO:0007669"/>
    <property type="project" value="UniProtKB-KW"/>
</dbReference>
<reference evidence="5" key="1">
    <citation type="journal article" date="2014" name="Front. Microbiol.">
        <title>High frequency of phylogenetically diverse reductive dehalogenase-homologous genes in deep subseafloor sedimentary metagenomes.</title>
        <authorList>
            <person name="Kawai M."/>
            <person name="Futagami T."/>
            <person name="Toyoda A."/>
            <person name="Takaki Y."/>
            <person name="Nishi S."/>
            <person name="Hori S."/>
            <person name="Arai W."/>
            <person name="Tsubouchi T."/>
            <person name="Morono Y."/>
            <person name="Uchiyama I."/>
            <person name="Ito T."/>
            <person name="Fujiyama A."/>
            <person name="Inagaki F."/>
            <person name="Takami H."/>
        </authorList>
    </citation>
    <scope>NUCLEOTIDE SEQUENCE</scope>
    <source>
        <strain evidence="5">Expedition CK06-06</strain>
    </source>
</reference>
<feature type="domain" description="HTH arsR-type" evidence="4">
    <location>
        <begin position="1"/>
        <end position="95"/>
    </location>
</feature>
<dbReference type="InterPro" id="IPR001845">
    <property type="entry name" value="HTH_ArsR_DNA-bd_dom"/>
</dbReference>
<evidence type="ECO:0000256" key="1">
    <source>
        <dbReference type="ARBA" id="ARBA00023015"/>
    </source>
</evidence>
<protein>
    <recommendedName>
        <fullName evidence="4">HTH arsR-type domain-containing protein</fullName>
    </recommendedName>
</protein>
<dbReference type="GO" id="GO:0003700">
    <property type="term" value="F:DNA-binding transcription factor activity"/>
    <property type="evidence" value="ECO:0007669"/>
    <property type="project" value="InterPro"/>
</dbReference>
<dbReference type="PRINTS" id="PR00778">
    <property type="entry name" value="HTHARSR"/>
</dbReference>
<dbReference type="NCBIfam" id="NF033788">
    <property type="entry name" value="HTH_metalloreg"/>
    <property type="match status" value="1"/>
</dbReference>
<dbReference type="EMBL" id="BART01014327">
    <property type="protein sequence ID" value="GAG87436.1"/>
    <property type="molecule type" value="Genomic_DNA"/>
</dbReference>
<evidence type="ECO:0000259" key="4">
    <source>
        <dbReference type="PROSITE" id="PS50987"/>
    </source>
</evidence>
<organism evidence="5">
    <name type="scientific">marine sediment metagenome</name>
    <dbReference type="NCBI Taxonomy" id="412755"/>
    <lineage>
        <taxon>unclassified sequences</taxon>
        <taxon>metagenomes</taxon>
        <taxon>ecological metagenomes</taxon>
    </lineage>
</organism>